<dbReference type="Proteomes" id="UP000827092">
    <property type="component" value="Unassembled WGS sequence"/>
</dbReference>
<dbReference type="AlphaFoldDB" id="A0AAV6TUQ3"/>
<evidence type="ECO:0000313" key="3">
    <source>
        <dbReference type="Proteomes" id="UP000827092"/>
    </source>
</evidence>
<accession>A0AAV6TUQ3</accession>
<gene>
    <name evidence="2" type="ORF">JTE90_022613</name>
</gene>
<keyword evidence="1" id="KW-0472">Membrane</keyword>
<evidence type="ECO:0000313" key="2">
    <source>
        <dbReference type="EMBL" id="KAG8175190.1"/>
    </source>
</evidence>
<keyword evidence="3" id="KW-1185">Reference proteome</keyword>
<keyword evidence="1" id="KW-0812">Transmembrane</keyword>
<feature type="transmembrane region" description="Helical" evidence="1">
    <location>
        <begin position="6"/>
        <end position="27"/>
    </location>
</feature>
<name>A0AAV6TUQ3_9ARAC</name>
<sequence>MNLKTILMTSLLAVILLTTVWFGFLTYGVYTDSAQQVGKDLVSKHQLLFYVMAALHVVSFGLGTAVWYKA</sequence>
<organism evidence="2 3">
    <name type="scientific">Oedothorax gibbosus</name>
    <dbReference type="NCBI Taxonomy" id="931172"/>
    <lineage>
        <taxon>Eukaryota</taxon>
        <taxon>Metazoa</taxon>
        <taxon>Ecdysozoa</taxon>
        <taxon>Arthropoda</taxon>
        <taxon>Chelicerata</taxon>
        <taxon>Arachnida</taxon>
        <taxon>Araneae</taxon>
        <taxon>Araneomorphae</taxon>
        <taxon>Entelegynae</taxon>
        <taxon>Araneoidea</taxon>
        <taxon>Linyphiidae</taxon>
        <taxon>Erigoninae</taxon>
        <taxon>Oedothorax</taxon>
    </lineage>
</organism>
<feature type="transmembrane region" description="Helical" evidence="1">
    <location>
        <begin position="47"/>
        <end position="68"/>
    </location>
</feature>
<protein>
    <submittedName>
        <fullName evidence="2">Uncharacterized protein</fullName>
    </submittedName>
</protein>
<keyword evidence="1" id="KW-1133">Transmembrane helix</keyword>
<proteinExistence type="predicted"/>
<evidence type="ECO:0000256" key="1">
    <source>
        <dbReference type="SAM" id="Phobius"/>
    </source>
</evidence>
<dbReference type="EMBL" id="JAFNEN010001048">
    <property type="protein sequence ID" value="KAG8175190.1"/>
    <property type="molecule type" value="Genomic_DNA"/>
</dbReference>
<reference evidence="2 3" key="1">
    <citation type="journal article" date="2022" name="Nat. Ecol. Evol.">
        <title>A masculinizing supergene underlies an exaggerated male reproductive morph in a spider.</title>
        <authorList>
            <person name="Hendrickx F."/>
            <person name="De Corte Z."/>
            <person name="Sonet G."/>
            <person name="Van Belleghem S.M."/>
            <person name="Kostlbacher S."/>
            <person name="Vangestel C."/>
        </authorList>
    </citation>
    <scope>NUCLEOTIDE SEQUENCE [LARGE SCALE GENOMIC DNA]</scope>
    <source>
        <strain evidence="2">W744_W776</strain>
    </source>
</reference>
<comment type="caution">
    <text evidence="2">The sequence shown here is derived from an EMBL/GenBank/DDBJ whole genome shotgun (WGS) entry which is preliminary data.</text>
</comment>